<sequence>QEEDNYLLSFGNDSTYPELQEVLKASRTQIDHRCKILGVSPKKLKQRKTLAEGEKEVCLQGCPRQAAEKLGVSVSTARRRRRELLKIDYKYFNARTSVPLLPSPASTPTKSLINFVSDKQPVEPTWTPGNDVLKGKKAKIGINEILSQFQGLSAGQIHQMKLIYSHSPKLAVRYCEAIREYAKDKTTYSPARIRSR</sequence>
<feature type="non-terminal residue" evidence="1">
    <location>
        <position position="1"/>
    </location>
</feature>
<dbReference type="AlphaFoldDB" id="A0A1B7WSZ4"/>
<reference evidence="1 2" key="1">
    <citation type="submission" date="2015-09" db="EMBL/GenBank/DDBJ databases">
        <title>Aphanizomenon flos-aquae WA102.</title>
        <authorList>
            <person name="Driscoll C."/>
        </authorList>
    </citation>
    <scope>NUCLEOTIDE SEQUENCE [LARGE SCALE GENOMIC DNA]</scope>
    <source>
        <strain evidence="1">WA102</strain>
    </source>
</reference>
<comment type="caution">
    <text evidence="1">The sequence shown here is derived from an EMBL/GenBank/DDBJ whole genome shotgun (WGS) entry which is preliminary data.</text>
</comment>
<protein>
    <submittedName>
        <fullName evidence="1">Uncharacterized protein</fullName>
    </submittedName>
</protein>
<dbReference type="EMBL" id="LJOW01000178">
    <property type="protein sequence ID" value="OBQ40263.1"/>
    <property type="molecule type" value="Genomic_DNA"/>
</dbReference>
<evidence type="ECO:0000313" key="1">
    <source>
        <dbReference type="EMBL" id="OBQ40263.1"/>
    </source>
</evidence>
<organism evidence="1 2">
    <name type="scientific">Aphanizomenon flos-aquae WA102</name>
    <dbReference type="NCBI Taxonomy" id="1710896"/>
    <lineage>
        <taxon>Bacteria</taxon>
        <taxon>Bacillati</taxon>
        <taxon>Cyanobacteriota</taxon>
        <taxon>Cyanophyceae</taxon>
        <taxon>Nostocales</taxon>
        <taxon>Aphanizomenonaceae</taxon>
        <taxon>Aphanizomenon</taxon>
    </lineage>
</organism>
<dbReference type="Proteomes" id="UP000092093">
    <property type="component" value="Unassembled WGS sequence"/>
</dbReference>
<accession>A0A1B7WSZ4</accession>
<evidence type="ECO:0000313" key="2">
    <source>
        <dbReference type="Proteomes" id="UP000092093"/>
    </source>
</evidence>
<proteinExistence type="predicted"/>
<name>A0A1B7WSZ4_APHFL</name>
<gene>
    <name evidence="1" type="ORF">AN484_22585</name>
</gene>